<dbReference type="KEGG" id="chh:A0O34_13290"/>
<evidence type="ECO:0000313" key="1">
    <source>
        <dbReference type="EMBL" id="ANF51421.1"/>
    </source>
</evidence>
<dbReference type="RefSeq" id="WP_066755275.1">
    <property type="nucleotide sequence ID" value="NZ_CP015199.1"/>
</dbReference>
<keyword evidence="2" id="KW-1185">Reference proteome</keyword>
<dbReference type="STRING" id="1685010.A0O34_13290"/>
<organism evidence="1 2">
    <name type="scientific">Chryseobacterium glaciei</name>
    <dbReference type="NCBI Taxonomy" id="1685010"/>
    <lineage>
        <taxon>Bacteria</taxon>
        <taxon>Pseudomonadati</taxon>
        <taxon>Bacteroidota</taxon>
        <taxon>Flavobacteriia</taxon>
        <taxon>Flavobacteriales</taxon>
        <taxon>Weeksellaceae</taxon>
        <taxon>Chryseobacterium group</taxon>
        <taxon>Chryseobacterium</taxon>
    </lineage>
</organism>
<accession>A0A172XWV2</accession>
<dbReference type="Proteomes" id="UP000077824">
    <property type="component" value="Chromosome"/>
</dbReference>
<sequence>MKKLYPLSIFLGIIINAQVGINTPTPTRTIDVNGTSRMRVITDKSADTNYTQVLTTDTNGNVDYVPKSSLNQQYVQLFNLTTLPAVLNNNNTLASTISTQSITLTKTALVMINFSVPISLSAAAIDGRARILRTHLLVDGNTMSRTSNTYSNATLTGTNLTGYFYNTGSFSIELAAGTHSISLEGICFDNTPCTQGGNMLGTNFQAVALYNNF</sequence>
<name>A0A172XWV2_9FLAO</name>
<evidence type="ECO:0000313" key="2">
    <source>
        <dbReference type="Proteomes" id="UP000077824"/>
    </source>
</evidence>
<reference evidence="1 2" key="1">
    <citation type="submission" date="2016-04" db="EMBL/GenBank/DDBJ databases">
        <title>Complete Genome Sequence of Chryseobacterium sp. IHBB 10212.</title>
        <authorList>
            <person name="Pal M."/>
            <person name="Swarnkar M.K."/>
            <person name="Kaushal K."/>
            <person name="Chhibber S."/>
            <person name="Singh A.K."/>
            <person name="Gulati A."/>
        </authorList>
    </citation>
    <scope>NUCLEOTIDE SEQUENCE [LARGE SCALE GENOMIC DNA]</scope>
    <source>
        <strain evidence="1 2">IHBB 10212</strain>
    </source>
</reference>
<dbReference type="AlphaFoldDB" id="A0A172XWV2"/>
<dbReference type="EMBL" id="CP015199">
    <property type="protein sequence ID" value="ANF51421.1"/>
    <property type="molecule type" value="Genomic_DNA"/>
</dbReference>
<proteinExistence type="predicted"/>
<gene>
    <name evidence="1" type="ORF">A0O34_13290</name>
</gene>
<protein>
    <submittedName>
        <fullName evidence="1">Uncharacterized protein</fullName>
    </submittedName>
</protein>
<dbReference type="OrthoDB" id="1251983at2"/>